<protein>
    <submittedName>
        <fullName evidence="1">Uncharacterized protein</fullName>
    </submittedName>
</protein>
<proteinExistence type="predicted"/>
<sequence>MTSLLKKLFITGLVACSLLTSGNTVAFASHKTTTANGVELITKAQRTVETDGEIDTAIFGGFNNAFTGSEDTNPYNIEVDPFLYEIYEMYQLVGLAAKDSGKYTDQYPLHILFPNKNK</sequence>
<dbReference type="AlphaFoldDB" id="A0A6L6G7S9"/>
<dbReference type="Proteomes" id="UP000483839">
    <property type="component" value="Unassembled WGS sequence"/>
</dbReference>
<accession>A0A6L6G7S9</accession>
<name>A0A6L6G7S9_STRUB</name>
<dbReference type="EMBL" id="WLXI01000003">
    <property type="protein sequence ID" value="MTD00756.1"/>
    <property type="molecule type" value="Genomic_DNA"/>
</dbReference>
<dbReference type="RefSeq" id="WP_100911916.1">
    <property type="nucleotide sequence ID" value="NZ_CP022435.1"/>
</dbReference>
<evidence type="ECO:0000313" key="1">
    <source>
        <dbReference type="EMBL" id="MTD00756.1"/>
    </source>
</evidence>
<gene>
    <name evidence="1" type="ORF">GKS16_00435</name>
</gene>
<organism evidence="1 2">
    <name type="scientific">Streptococcus uberis</name>
    <dbReference type="NCBI Taxonomy" id="1349"/>
    <lineage>
        <taxon>Bacteria</taxon>
        <taxon>Bacillati</taxon>
        <taxon>Bacillota</taxon>
        <taxon>Bacilli</taxon>
        <taxon>Lactobacillales</taxon>
        <taxon>Streptococcaceae</taxon>
        <taxon>Streptococcus</taxon>
    </lineage>
</organism>
<evidence type="ECO:0000313" key="2">
    <source>
        <dbReference type="Proteomes" id="UP000483839"/>
    </source>
</evidence>
<comment type="caution">
    <text evidence="1">The sequence shown here is derived from an EMBL/GenBank/DDBJ whole genome shotgun (WGS) entry which is preliminary data.</text>
</comment>
<reference evidence="1 2" key="1">
    <citation type="submission" date="2019-11" db="EMBL/GenBank/DDBJ databases">
        <title>Streptococcus uberis isolated from clinical mastitis cases on a southeastern Queensland dairy.</title>
        <authorList>
            <person name="Workentine M.L."/>
            <person name="Price R."/>
            <person name="Olchowy T."/>
        </authorList>
    </citation>
    <scope>NUCLEOTIDE SEQUENCE [LARGE SCALE GENOMIC DNA]</scope>
    <source>
        <strain evidence="1 2">OLC4459-A17</strain>
    </source>
</reference>